<evidence type="ECO:0000313" key="3">
    <source>
        <dbReference type="EMBL" id="MEV0713022.1"/>
    </source>
</evidence>
<reference evidence="3 4" key="1">
    <citation type="submission" date="2024-06" db="EMBL/GenBank/DDBJ databases">
        <title>The Natural Products Discovery Center: Release of the First 8490 Sequenced Strains for Exploring Actinobacteria Biosynthetic Diversity.</title>
        <authorList>
            <person name="Kalkreuter E."/>
            <person name="Kautsar S.A."/>
            <person name="Yang D."/>
            <person name="Bader C.D."/>
            <person name="Teijaro C.N."/>
            <person name="Fluegel L."/>
            <person name="Davis C.M."/>
            <person name="Simpson J.R."/>
            <person name="Lauterbach L."/>
            <person name="Steele A.D."/>
            <person name="Gui C."/>
            <person name="Meng S."/>
            <person name="Li G."/>
            <person name="Viehrig K."/>
            <person name="Ye F."/>
            <person name="Su P."/>
            <person name="Kiefer A.F."/>
            <person name="Nichols A."/>
            <person name="Cepeda A.J."/>
            <person name="Yan W."/>
            <person name="Fan B."/>
            <person name="Jiang Y."/>
            <person name="Adhikari A."/>
            <person name="Zheng C.-J."/>
            <person name="Schuster L."/>
            <person name="Cowan T.M."/>
            <person name="Smanski M.J."/>
            <person name="Chevrette M.G."/>
            <person name="De Carvalho L.P.S."/>
            <person name="Shen B."/>
        </authorList>
    </citation>
    <scope>NUCLEOTIDE SEQUENCE [LARGE SCALE GENOMIC DNA]</scope>
    <source>
        <strain evidence="3 4">NPDC050403</strain>
    </source>
</reference>
<accession>A0ABV3G5T1</accession>
<proteinExistence type="predicted"/>
<dbReference type="InterPro" id="IPR015286">
    <property type="entry name" value="Porin_fam_mycobact-type"/>
</dbReference>
<evidence type="ECO:0000256" key="2">
    <source>
        <dbReference type="SAM" id="SignalP"/>
    </source>
</evidence>
<name>A0ABV3G5T1_9NOCA</name>
<dbReference type="Pfam" id="PF09203">
    <property type="entry name" value="MspA"/>
    <property type="match status" value="1"/>
</dbReference>
<feature type="signal peptide" evidence="2">
    <location>
        <begin position="1"/>
        <end position="29"/>
    </location>
</feature>
<dbReference type="SUPFAM" id="SSF56959">
    <property type="entry name" value="Leukocidin-like"/>
    <property type="match status" value="1"/>
</dbReference>
<feature type="chain" id="PRO_5046554323" evidence="2">
    <location>
        <begin position="30"/>
        <end position="203"/>
    </location>
</feature>
<dbReference type="PROSITE" id="PS51257">
    <property type="entry name" value="PROKAR_LIPOPROTEIN"/>
    <property type="match status" value="1"/>
</dbReference>
<evidence type="ECO:0000256" key="1">
    <source>
        <dbReference type="ARBA" id="ARBA00022729"/>
    </source>
</evidence>
<dbReference type="Gene3D" id="2.10.300.10">
    <property type="entry name" value="Porin MspA ribbon domain"/>
    <property type="match status" value="1"/>
</dbReference>
<keyword evidence="1 2" id="KW-0732">Signal</keyword>
<dbReference type="InterPro" id="IPR036435">
    <property type="entry name" value="Leukocidin/porin_MspA_sf"/>
</dbReference>
<organism evidence="3 4">
    <name type="scientific">Nocardia aurea</name>
    <dbReference type="NCBI Taxonomy" id="2144174"/>
    <lineage>
        <taxon>Bacteria</taxon>
        <taxon>Bacillati</taxon>
        <taxon>Actinomycetota</taxon>
        <taxon>Actinomycetes</taxon>
        <taxon>Mycobacteriales</taxon>
        <taxon>Nocardiaceae</taxon>
        <taxon>Nocardia</taxon>
    </lineage>
</organism>
<dbReference type="RefSeq" id="WP_109529732.1">
    <property type="nucleotide sequence ID" value="NZ_JBEXKW010000184.1"/>
</dbReference>
<protein>
    <submittedName>
        <fullName evidence="3">MspA family porin</fullName>
    </submittedName>
</protein>
<comment type="caution">
    <text evidence="3">The sequence shown here is derived from an EMBL/GenBank/DDBJ whole genome shotgun (WGS) entry which is preliminary data.</text>
</comment>
<gene>
    <name evidence="3" type="ORF">AB0I48_36250</name>
</gene>
<dbReference type="EMBL" id="JBFAKC010000036">
    <property type="protein sequence ID" value="MEV0713022.1"/>
    <property type="molecule type" value="Genomic_DNA"/>
</dbReference>
<sequence>MSTLQRAALALAGAAVACVSSVALPQANAEIVPMPPHEKSFVAPNGIPFTVGNRDEFINRIAPLNMMGTTREALVSSVSYGRIDGEATGTLRVGYHVGCAVNIGSGTFGVTPNVFFDDLDPTTNPFNIVPVATLTLNPGEVGELSMAEKTMVPGKTIYAGIRDYHIRVNSCTGPVTLRQFTYVNVASEEADDSGAVFGDPTWL</sequence>
<dbReference type="Gene3D" id="2.60.40.1650">
    <property type="entry name" value="Porin MspA (Ig-like beta-sandwich domain)"/>
    <property type="match status" value="1"/>
</dbReference>
<keyword evidence="4" id="KW-1185">Reference proteome</keyword>
<evidence type="ECO:0000313" key="4">
    <source>
        <dbReference type="Proteomes" id="UP001551695"/>
    </source>
</evidence>
<dbReference type="Proteomes" id="UP001551695">
    <property type="component" value="Unassembled WGS sequence"/>
</dbReference>